<dbReference type="InterPro" id="IPR013103">
    <property type="entry name" value="RVT_2"/>
</dbReference>
<dbReference type="Pfam" id="PF13976">
    <property type="entry name" value="gag_pre-integrs"/>
    <property type="match status" value="1"/>
</dbReference>
<feature type="region of interest" description="Disordered" evidence="5">
    <location>
        <begin position="73"/>
        <end position="102"/>
    </location>
</feature>
<keyword evidence="4" id="KW-0175">Coiled coil</keyword>
<feature type="compositionally biased region" description="Low complexity" evidence="5">
    <location>
        <begin position="939"/>
        <end position="948"/>
    </location>
</feature>
<dbReference type="SUPFAM" id="SSF53098">
    <property type="entry name" value="Ribonuclease H-like"/>
    <property type="match status" value="2"/>
</dbReference>
<feature type="domain" description="Integrase catalytic" evidence="6">
    <location>
        <begin position="690"/>
        <end position="777"/>
    </location>
</feature>
<feature type="compositionally biased region" description="Basic and acidic residues" evidence="5">
    <location>
        <begin position="311"/>
        <end position="327"/>
    </location>
</feature>
<dbReference type="PANTHER" id="PTHR42648">
    <property type="entry name" value="TRANSPOSASE, PUTATIVE-RELATED"/>
    <property type="match status" value="1"/>
</dbReference>
<feature type="compositionally biased region" description="Basic and acidic residues" evidence="5">
    <location>
        <begin position="906"/>
        <end position="938"/>
    </location>
</feature>
<dbReference type="Proteomes" id="UP001151760">
    <property type="component" value="Unassembled WGS sequence"/>
</dbReference>
<evidence type="ECO:0000256" key="1">
    <source>
        <dbReference type="ARBA" id="ARBA00022670"/>
    </source>
</evidence>
<dbReference type="PROSITE" id="PS50994">
    <property type="entry name" value="INTEGRASE"/>
    <property type="match status" value="2"/>
</dbReference>
<feature type="region of interest" description="Disordered" evidence="5">
    <location>
        <begin position="890"/>
        <end position="950"/>
    </location>
</feature>
<keyword evidence="8" id="KW-1185">Reference proteome</keyword>
<feature type="region of interest" description="Disordered" evidence="5">
    <location>
        <begin position="264"/>
        <end position="342"/>
    </location>
</feature>
<organism evidence="7 8">
    <name type="scientific">Tanacetum coccineum</name>
    <dbReference type="NCBI Taxonomy" id="301880"/>
    <lineage>
        <taxon>Eukaryota</taxon>
        <taxon>Viridiplantae</taxon>
        <taxon>Streptophyta</taxon>
        <taxon>Embryophyta</taxon>
        <taxon>Tracheophyta</taxon>
        <taxon>Spermatophyta</taxon>
        <taxon>Magnoliopsida</taxon>
        <taxon>eudicotyledons</taxon>
        <taxon>Gunneridae</taxon>
        <taxon>Pentapetalae</taxon>
        <taxon>asterids</taxon>
        <taxon>campanulids</taxon>
        <taxon>Asterales</taxon>
        <taxon>Asteraceae</taxon>
        <taxon>Asteroideae</taxon>
        <taxon>Anthemideae</taxon>
        <taxon>Anthemidinae</taxon>
        <taxon>Tanacetum</taxon>
    </lineage>
</organism>
<feature type="domain" description="Integrase catalytic" evidence="6">
    <location>
        <begin position="1683"/>
        <end position="1778"/>
    </location>
</feature>
<sequence length="1778" mass="199924">MGSSSTSHNTQNIAFVSSNITSSTNEAVKTAHGVSAANSKDNASTLPNVDSLSDAVIYSFFARDELEVADGNADNVSKEISQEDRKESRAPKHQDNRNRETTRRIVPFEVTTSNALVYQCDGFGYDWSDQAKEGPTNFALMAYTSLGSSSSSSSDFERLQEKKFEKAEKERDDLKLTLEKFENSSKNIRKLLDSQVSDKFKTGVGFDSQVLNSQVNDKYNIGKGDHAVPYPYTRNFMPPKPDLVLADMDEYVFSESVTSVSVVATSEAKTNESKPKSASEPLIEDWISDSEDENETKSKSKQRKPNFAKIEFVKSNEHVKSPSESVKKKGNQNSQRITYPHSKGNFVPKAVLMKSGIKTLNTAGQNFSKAAISVNTARPINTAYPRPIVNSARTTSNVFNRAHTHVRRPFNKSTTNKNSNLKEKVNTVKGNVTTVGPKAVVSDNKGNEANAVKASACWVWRPKQKVLDHVSRHNGASMNFKRFDYGNPQLELQEKGVIDSGCSRHMTGNKSYLSDYEEIDGGFVAFGGDPKGGRITSKGKISTGKLDFEDVYFVKELKFNLFSVSQMCDKKNSVLFTDTECVVLSPDFKLLDENHVLLRVPRKDNMYSVDLKNIVPSGGLTCLFAKATLDESNLWHRRLGHINFKTMNKLVRGNLVRGLPSKIFENNHTCVACQKGKQHKASCKTNTVSSISQPLQMLHMDLFGPTFVKSLMKKMYCLVVTDDYSRFSWVFFLATKDETSEILKTFITGIENLIDLKLKVIRCDNRTEFKNKIMNQQKTCLKLHETIWCPVTILNTLDHLGNRPNWPFDIHALTISMNYKPIVAENQTNGNVGTKENIDAGQDGKKIVPDQEFELIYISTKACDDAGKARVETIPGKDYILLPLWPQDPQFSSSSKDSPDAGFKPSGEEEKKDAEDSENKDSEVPSTEEPRVNQEKDANINNTNNINTVSPTVNAAGIEDNVVDENIVYGCADDLNMHNLEEIVYSNDDEDVCAEADMTNLDTHMPVSPIPTTRLRKDHPLEQIIGDIHSTPQTRRMTKSVTEHGMQRIAKVAIGGIRCGVCRQSGEEKGNSVWRLAGIEDRATERDVQCSRSLKDPSWIEAMQEELLQFKLQQVRTLVDLPYGKRAIGTKWVYRNKKDERGIVIRNNARLMDVKSAILYRKIDEEVYLCQPSGFEDLELLDRVYKVEKALYGLHQAPRAWYETFSTYLLDNGFQRGLTFDLEAYIDSDYAGASLDKKSTTRGYQFLGSRLISWQCKKQIMVANSTTRAKYIIHKGWLKWNATTVEDGIEVKTSNLKVNVAGHYLVLLGKIVDYDNDYQGGALQNNSEDPLTSTMILLARVMWLNTLDLSYVQEEIIEGNNIQNDAGNIQRTLRTTSSGFAVNMLLEKQDEAGVTLTNEQNDFLVADATWMEEIEELSANICLVARIQPAKIDFDAGPSYYYAFLSEQPKIINNTIGDDQIDSNIIFDEPNVDVNSGSVKHDNNVLASYALEQLALSAYKKAEKQQINANKVKQQNKVLTQQLELYKEKTQFIHDQDIIRDLEQKRDNLQLSVVELKRLKAASSVRRPSNRDLPFKNSVLSNTKKSSERVEVSDKPISLGQFWLRVVHLEVAFRFNTCYVRNLEGDDLLTGSRVSNLYTISISDIVASSPVCLLSKATSIKSCKDHLCSACEWGKIKKSSHQPKLVPSTHSKLELLHMDLCGPMRVATINGKKYILVIMIDYSQLTWVYFLHTKDGTLEIMKKFIAQVQLNYNAKVYKIRTDNGTEFKNATLKAHNES</sequence>
<dbReference type="PANTHER" id="PTHR42648:SF32">
    <property type="entry name" value="RIBONUCLEASE H-LIKE DOMAIN, GAG-PRE-INTEGRASE DOMAIN PROTEIN-RELATED"/>
    <property type="match status" value="1"/>
</dbReference>
<feature type="coiled-coil region" evidence="4">
    <location>
        <begin position="157"/>
        <end position="184"/>
    </location>
</feature>
<dbReference type="InterPro" id="IPR025724">
    <property type="entry name" value="GAG-pre-integrase_dom"/>
</dbReference>
<dbReference type="InterPro" id="IPR039537">
    <property type="entry name" value="Retrotran_Ty1/copia-like"/>
</dbReference>
<evidence type="ECO:0000256" key="3">
    <source>
        <dbReference type="ARBA" id="ARBA00022801"/>
    </source>
</evidence>
<dbReference type="InterPro" id="IPR054722">
    <property type="entry name" value="PolX-like_BBD"/>
</dbReference>
<evidence type="ECO:0000256" key="4">
    <source>
        <dbReference type="SAM" id="Coils"/>
    </source>
</evidence>
<protein>
    <submittedName>
        <fullName evidence="7">Ribonuclease H-like domain-containing protein</fullName>
    </submittedName>
</protein>
<keyword evidence="3" id="KW-0378">Hydrolase</keyword>
<reference evidence="7" key="1">
    <citation type="journal article" date="2022" name="Int. J. Mol. Sci.">
        <title>Draft Genome of Tanacetum Coccineum: Genomic Comparison of Closely Related Tanacetum-Family Plants.</title>
        <authorList>
            <person name="Yamashiro T."/>
            <person name="Shiraishi A."/>
            <person name="Nakayama K."/>
            <person name="Satake H."/>
        </authorList>
    </citation>
    <scope>NUCLEOTIDE SEQUENCE</scope>
</reference>
<comment type="caution">
    <text evidence="7">The sequence shown here is derived from an EMBL/GenBank/DDBJ whole genome shotgun (WGS) entry which is preliminary data.</text>
</comment>
<proteinExistence type="predicted"/>
<feature type="compositionally biased region" description="Basic and acidic residues" evidence="5">
    <location>
        <begin position="76"/>
        <end position="102"/>
    </location>
</feature>
<dbReference type="InterPro" id="IPR012337">
    <property type="entry name" value="RNaseH-like_sf"/>
</dbReference>
<feature type="coiled-coil region" evidence="4">
    <location>
        <begin position="1502"/>
        <end position="1562"/>
    </location>
</feature>
<dbReference type="InterPro" id="IPR001584">
    <property type="entry name" value="Integrase_cat-core"/>
</dbReference>
<evidence type="ECO:0000259" key="6">
    <source>
        <dbReference type="PROSITE" id="PS50994"/>
    </source>
</evidence>
<feature type="compositionally biased region" description="Acidic residues" evidence="5">
    <location>
        <begin position="282"/>
        <end position="294"/>
    </location>
</feature>
<dbReference type="Pfam" id="PF00665">
    <property type="entry name" value="rve"/>
    <property type="match status" value="1"/>
</dbReference>
<dbReference type="InterPro" id="IPR036397">
    <property type="entry name" value="RNaseH_sf"/>
</dbReference>
<dbReference type="EMBL" id="BQNB010011232">
    <property type="protein sequence ID" value="GJS87878.1"/>
    <property type="molecule type" value="Genomic_DNA"/>
</dbReference>
<dbReference type="Pfam" id="PF07727">
    <property type="entry name" value="RVT_2"/>
    <property type="match status" value="1"/>
</dbReference>
<reference evidence="7" key="2">
    <citation type="submission" date="2022-01" db="EMBL/GenBank/DDBJ databases">
        <authorList>
            <person name="Yamashiro T."/>
            <person name="Shiraishi A."/>
            <person name="Satake H."/>
            <person name="Nakayama K."/>
        </authorList>
    </citation>
    <scope>NUCLEOTIDE SEQUENCE</scope>
</reference>
<evidence type="ECO:0000313" key="7">
    <source>
        <dbReference type="EMBL" id="GJS87878.1"/>
    </source>
</evidence>
<accession>A0ABQ4ZGB8</accession>
<dbReference type="Gene3D" id="3.30.420.10">
    <property type="entry name" value="Ribonuclease H-like superfamily/Ribonuclease H"/>
    <property type="match status" value="2"/>
</dbReference>
<dbReference type="Pfam" id="PF22936">
    <property type="entry name" value="Pol_BBD"/>
    <property type="match status" value="1"/>
</dbReference>
<gene>
    <name evidence="7" type="ORF">Tco_0770514</name>
</gene>
<evidence type="ECO:0000256" key="5">
    <source>
        <dbReference type="SAM" id="MobiDB-lite"/>
    </source>
</evidence>
<evidence type="ECO:0000313" key="8">
    <source>
        <dbReference type="Proteomes" id="UP001151760"/>
    </source>
</evidence>
<keyword evidence="1" id="KW-0645">Protease</keyword>
<keyword evidence="2" id="KW-0479">Metal-binding</keyword>
<evidence type="ECO:0000256" key="2">
    <source>
        <dbReference type="ARBA" id="ARBA00022723"/>
    </source>
</evidence>
<name>A0ABQ4ZGB8_9ASTR</name>